<dbReference type="RefSeq" id="XP_033164977.1">
    <property type="nucleotide sequence ID" value="XM_033309086.1"/>
</dbReference>
<dbReference type="AlphaFoldDB" id="A0A6P8K9J7"/>
<accession>A0A6P8K9J7</accession>
<gene>
    <name evidence="2" type="primary">LOC117144076</name>
</gene>
<organism evidence="1 2">
    <name type="scientific">Drosophila mauritiana</name>
    <name type="common">Fruit fly</name>
    <dbReference type="NCBI Taxonomy" id="7226"/>
    <lineage>
        <taxon>Eukaryota</taxon>
        <taxon>Metazoa</taxon>
        <taxon>Ecdysozoa</taxon>
        <taxon>Arthropoda</taxon>
        <taxon>Hexapoda</taxon>
        <taxon>Insecta</taxon>
        <taxon>Pterygota</taxon>
        <taxon>Neoptera</taxon>
        <taxon>Endopterygota</taxon>
        <taxon>Diptera</taxon>
        <taxon>Brachycera</taxon>
        <taxon>Muscomorpha</taxon>
        <taxon>Ephydroidea</taxon>
        <taxon>Drosophilidae</taxon>
        <taxon>Drosophila</taxon>
        <taxon>Sophophora</taxon>
    </lineage>
</organism>
<keyword evidence="1" id="KW-1185">Reference proteome</keyword>
<protein>
    <submittedName>
        <fullName evidence="2">Uncharacterized protein LOC117144076</fullName>
    </submittedName>
</protein>
<dbReference type="GeneID" id="117144076"/>
<dbReference type="Proteomes" id="UP000515162">
    <property type="component" value="Chromosome 3R"/>
</dbReference>
<name>A0A6P8K9J7_DROMA</name>
<sequence>MNVPLLGEEKGSVVGVAEQTPFGKMHSIPSKRTCRTIANKLVKTNTKRTNFRLTQKKGNIPETKDGRRARRENRKMTIVNGTAGCQRIPQDASRQAGGWTFGTPENPGWVDPDNTHNRSVIRVLPAFVFGKGPDTCGVAGGAGTNHLEGRMSGPCH</sequence>
<proteinExistence type="predicted"/>
<evidence type="ECO:0000313" key="2">
    <source>
        <dbReference type="RefSeq" id="XP_033164977.1"/>
    </source>
</evidence>
<reference evidence="2" key="1">
    <citation type="submission" date="2025-08" db="UniProtKB">
        <authorList>
            <consortium name="RefSeq"/>
        </authorList>
    </citation>
    <scope>IDENTIFICATION</scope>
    <source>
        <strain evidence="2">Mau12</strain>
        <tissue evidence="2">Whole Body</tissue>
    </source>
</reference>
<evidence type="ECO:0000313" key="1">
    <source>
        <dbReference type="Proteomes" id="UP000515162"/>
    </source>
</evidence>